<evidence type="ECO:0000256" key="1">
    <source>
        <dbReference type="ARBA" id="ARBA00023015"/>
    </source>
</evidence>
<dbReference type="Gene3D" id="1.10.357.10">
    <property type="entry name" value="Tetracycline Repressor, domain 2"/>
    <property type="match status" value="1"/>
</dbReference>
<organism evidence="6 7">
    <name type="scientific">Pseudobutyrivibrio xylanivorans</name>
    <dbReference type="NCBI Taxonomy" id="185007"/>
    <lineage>
        <taxon>Bacteria</taxon>
        <taxon>Bacillati</taxon>
        <taxon>Bacillota</taxon>
        <taxon>Clostridia</taxon>
        <taxon>Lachnospirales</taxon>
        <taxon>Lachnospiraceae</taxon>
        <taxon>Pseudobutyrivibrio</taxon>
    </lineage>
</organism>
<evidence type="ECO:0000313" key="7">
    <source>
        <dbReference type="Proteomes" id="UP000327030"/>
    </source>
</evidence>
<dbReference type="InterPro" id="IPR001647">
    <property type="entry name" value="HTH_TetR"/>
</dbReference>
<dbReference type="AlphaFoldDB" id="A0A5P6VQB0"/>
<feature type="DNA-binding region" description="H-T-H motif" evidence="4">
    <location>
        <begin position="24"/>
        <end position="43"/>
    </location>
</feature>
<keyword evidence="1" id="KW-0805">Transcription regulation</keyword>
<feature type="domain" description="HTH tetR-type" evidence="5">
    <location>
        <begin position="1"/>
        <end position="61"/>
    </location>
</feature>
<evidence type="ECO:0000313" key="6">
    <source>
        <dbReference type="EMBL" id="QFJ54518.1"/>
    </source>
</evidence>
<dbReference type="PROSITE" id="PS50977">
    <property type="entry name" value="HTH_TETR_2"/>
    <property type="match status" value="1"/>
</dbReference>
<evidence type="ECO:0000259" key="5">
    <source>
        <dbReference type="PROSITE" id="PS50977"/>
    </source>
</evidence>
<accession>A0A5P6VQB0</accession>
<dbReference type="EMBL" id="CP043028">
    <property type="protein sequence ID" value="QFJ54518.1"/>
    <property type="molecule type" value="Genomic_DNA"/>
</dbReference>
<keyword evidence="3" id="KW-0804">Transcription</keyword>
<name>A0A5P6VQB0_PSEXY</name>
<keyword evidence="2 4" id="KW-0238">DNA-binding</keyword>
<evidence type="ECO:0000256" key="4">
    <source>
        <dbReference type="PROSITE-ProRule" id="PRU00335"/>
    </source>
</evidence>
<sequence>MSTKEKILDAALTLFAENGYDGTSVEQIASIVGIKAPSLYKHYKGKEDILNALIDSAETRYEEMFGSEHNIGKLSRSREEFIKVTMERISFTMRDPIIRKTRMFLVQEQFRNGRISEVTTRHQLDGIQKMFAKIIKEMMDEGIVKNDDPELLAVELTAPAVLQIARSDRQPQCEEECMKYIEKHLRHFCKVYMRED</sequence>
<dbReference type="GO" id="GO:0000976">
    <property type="term" value="F:transcription cis-regulatory region binding"/>
    <property type="evidence" value="ECO:0007669"/>
    <property type="project" value="TreeGrafter"/>
</dbReference>
<dbReference type="PRINTS" id="PR00455">
    <property type="entry name" value="HTHTETR"/>
</dbReference>
<dbReference type="GO" id="GO:0003700">
    <property type="term" value="F:DNA-binding transcription factor activity"/>
    <property type="evidence" value="ECO:0007669"/>
    <property type="project" value="TreeGrafter"/>
</dbReference>
<dbReference type="SUPFAM" id="SSF46689">
    <property type="entry name" value="Homeodomain-like"/>
    <property type="match status" value="1"/>
</dbReference>
<dbReference type="PANTHER" id="PTHR30055">
    <property type="entry name" value="HTH-TYPE TRANSCRIPTIONAL REGULATOR RUTR"/>
    <property type="match status" value="1"/>
</dbReference>
<proteinExistence type="predicted"/>
<evidence type="ECO:0000256" key="2">
    <source>
        <dbReference type="ARBA" id="ARBA00023125"/>
    </source>
</evidence>
<dbReference type="InterPro" id="IPR050109">
    <property type="entry name" value="HTH-type_TetR-like_transc_reg"/>
</dbReference>
<gene>
    <name evidence="6" type="ORF">FXF36_06440</name>
</gene>
<dbReference type="Pfam" id="PF00440">
    <property type="entry name" value="TetR_N"/>
    <property type="match status" value="1"/>
</dbReference>
<dbReference type="InterPro" id="IPR009057">
    <property type="entry name" value="Homeodomain-like_sf"/>
</dbReference>
<dbReference type="PANTHER" id="PTHR30055:SF234">
    <property type="entry name" value="HTH-TYPE TRANSCRIPTIONAL REGULATOR BETI"/>
    <property type="match status" value="1"/>
</dbReference>
<dbReference type="OrthoDB" id="9808476at2"/>
<dbReference type="RefSeq" id="WP_151625700.1">
    <property type="nucleotide sequence ID" value="NZ_CP043028.1"/>
</dbReference>
<protein>
    <submittedName>
        <fullName evidence="6">TetR/AcrR family transcriptional regulator</fullName>
    </submittedName>
</protein>
<dbReference type="Proteomes" id="UP000327030">
    <property type="component" value="Chromosome 1"/>
</dbReference>
<reference evidence="7" key="1">
    <citation type="submission" date="2019-08" db="EMBL/GenBank/DDBJ databases">
        <title>Complete Genome Sequence of the Polysaccharide-Degrading Rumen Bacterium Pseudobutyrivibrio xylanivorans MA3014.</title>
        <authorList>
            <person name="Palevich N."/>
            <person name="Maclean P.H."/>
            <person name="Kelly W.J."/>
            <person name="Leahy S.C."/>
            <person name="Rakonjac J."/>
            <person name="Attwood G.T."/>
        </authorList>
    </citation>
    <scope>NUCLEOTIDE SEQUENCE [LARGE SCALE GENOMIC DNA]</scope>
    <source>
        <strain evidence="7">MA3014</strain>
    </source>
</reference>
<dbReference type="KEGG" id="pxv:FXF36_06440"/>
<evidence type="ECO:0000256" key="3">
    <source>
        <dbReference type="ARBA" id="ARBA00023163"/>
    </source>
</evidence>